<evidence type="ECO:0000313" key="2">
    <source>
        <dbReference type="Proteomes" id="UP000793456"/>
    </source>
</evidence>
<dbReference type="Proteomes" id="UP000793456">
    <property type="component" value="Chromosome XXIII"/>
</dbReference>
<comment type="caution">
    <text evidence="1">The sequence shown here is derived from an EMBL/GenBank/DDBJ whole genome shotgun (WGS) entry which is preliminary data.</text>
</comment>
<dbReference type="EMBL" id="CM011696">
    <property type="protein sequence ID" value="TMS03083.1"/>
    <property type="molecule type" value="Genomic_DNA"/>
</dbReference>
<reference evidence="1" key="1">
    <citation type="submission" date="2018-11" db="EMBL/GenBank/DDBJ databases">
        <title>The sequence and de novo assembly of Larimichthys crocea genome using PacBio and Hi-C technologies.</title>
        <authorList>
            <person name="Xu P."/>
            <person name="Chen B."/>
            <person name="Zhou Z."/>
            <person name="Ke Q."/>
            <person name="Wu Y."/>
            <person name="Bai H."/>
            <person name="Pu F."/>
        </authorList>
    </citation>
    <scope>NUCLEOTIDE SEQUENCE</scope>
    <source>
        <tissue evidence="1">Muscle</tissue>
    </source>
</reference>
<accession>A0ACD3Q966</accession>
<protein>
    <submittedName>
        <fullName evidence="1">Uncharacterized protein</fullName>
    </submittedName>
</protein>
<proteinExistence type="predicted"/>
<name>A0ACD3Q966_LARCR</name>
<keyword evidence="2" id="KW-1185">Reference proteome</keyword>
<gene>
    <name evidence="1" type="ORF">E3U43_021063</name>
</gene>
<sequence length="127" mass="14107">MDETMWLRGCSRTGQSSHPLEDLYIQKKTNRIIKDPNHPASKISSSIIFYSCFIRYNTLQQHKGKISQPQVSESFINPDTEIRGRSKANITVGPGRISLCGPAEAPGLTPGSQLSQAVCNRVYSIKQ</sequence>
<organism evidence="1 2">
    <name type="scientific">Larimichthys crocea</name>
    <name type="common">Large yellow croaker</name>
    <name type="synonym">Pseudosciaena crocea</name>
    <dbReference type="NCBI Taxonomy" id="215358"/>
    <lineage>
        <taxon>Eukaryota</taxon>
        <taxon>Metazoa</taxon>
        <taxon>Chordata</taxon>
        <taxon>Craniata</taxon>
        <taxon>Vertebrata</taxon>
        <taxon>Euteleostomi</taxon>
        <taxon>Actinopterygii</taxon>
        <taxon>Neopterygii</taxon>
        <taxon>Teleostei</taxon>
        <taxon>Neoteleostei</taxon>
        <taxon>Acanthomorphata</taxon>
        <taxon>Eupercaria</taxon>
        <taxon>Sciaenidae</taxon>
        <taxon>Larimichthys</taxon>
    </lineage>
</organism>
<evidence type="ECO:0000313" key="1">
    <source>
        <dbReference type="EMBL" id="TMS03083.1"/>
    </source>
</evidence>